<evidence type="ECO:0000256" key="5">
    <source>
        <dbReference type="SAM" id="MobiDB-lite"/>
    </source>
</evidence>
<dbReference type="AlphaFoldDB" id="J4HT45"/>
<evidence type="ECO:0000256" key="4">
    <source>
        <dbReference type="ARBA" id="ARBA00046271"/>
    </source>
</evidence>
<dbReference type="Pfam" id="PF05648">
    <property type="entry name" value="PEX11"/>
    <property type="match status" value="1"/>
</dbReference>
<sequence length="332" mass="37427">MSRSSKSLTLSRIEDLTLGSFAFVPTSETVDHLVRYLSTWSGSDKFFMIIQHTLKLLVPFLHFRARMQHRAGLRKEPISSAAESLVKFSNIISDARMFFRIWGLLPIIQWLTSIERKQPPTRRILTIERLQGWSMLAYYPLEHLYYLVAHSIVPSKLSAVSLLSLLPSLGSKPGDKSITLDAKSLGMWSCRFWSLYVALQFAHLLEDRKLLKTRERTVSKTKSVVAESEKEELKKRWDSFWSEVIVNLGNLPTAIHWSLERGLFASDIWLDAFGLVAGLASWRSGWKATALPIVPPASEAPDLSSTEPSAHSSMTLDPDIVAPPLNDSVTGY</sequence>
<dbReference type="Proteomes" id="UP000006352">
    <property type="component" value="Unassembled WGS sequence"/>
</dbReference>
<keyword evidence="2" id="KW-0472">Membrane</keyword>
<evidence type="ECO:0000256" key="3">
    <source>
        <dbReference type="ARBA" id="ARBA00023140"/>
    </source>
</evidence>
<dbReference type="GeneID" id="24094213"/>
<dbReference type="GO" id="GO:0016559">
    <property type="term" value="P:peroxisome fission"/>
    <property type="evidence" value="ECO:0007669"/>
    <property type="project" value="InterPro"/>
</dbReference>
<proteinExistence type="predicted"/>
<dbReference type="OrthoDB" id="10005898at2759"/>
<keyword evidence="3" id="KW-0576">Peroxisome</keyword>
<dbReference type="STRING" id="599839.J4HT45"/>
<evidence type="ECO:0000256" key="1">
    <source>
        <dbReference type="ARBA" id="ARBA00022593"/>
    </source>
</evidence>
<dbReference type="InParanoid" id="J4HT45"/>
<dbReference type="InterPro" id="IPR008733">
    <property type="entry name" value="PEX11"/>
</dbReference>
<feature type="compositionally biased region" description="Polar residues" evidence="5">
    <location>
        <begin position="303"/>
        <end position="315"/>
    </location>
</feature>
<evidence type="ECO:0000256" key="2">
    <source>
        <dbReference type="ARBA" id="ARBA00023136"/>
    </source>
</evidence>
<dbReference type="EMBL" id="HE796927">
    <property type="protein sequence ID" value="CCL99302.1"/>
    <property type="molecule type" value="Genomic_DNA"/>
</dbReference>
<feature type="region of interest" description="Disordered" evidence="5">
    <location>
        <begin position="298"/>
        <end position="332"/>
    </location>
</feature>
<keyword evidence="7" id="KW-1185">Reference proteome</keyword>
<accession>J4HT45</accession>
<gene>
    <name evidence="6" type="ORF">FIBRA_01318</name>
</gene>
<keyword evidence="1" id="KW-0962">Peroxisome biogenesis</keyword>
<name>J4HT45_9APHY</name>
<protein>
    <submittedName>
        <fullName evidence="6">Uncharacterized protein</fullName>
    </submittedName>
</protein>
<evidence type="ECO:0000313" key="7">
    <source>
        <dbReference type="Proteomes" id="UP000006352"/>
    </source>
</evidence>
<organism evidence="6 7">
    <name type="scientific">Fibroporia radiculosa</name>
    <dbReference type="NCBI Taxonomy" id="599839"/>
    <lineage>
        <taxon>Eukaryota</taxon>
        <taxon>Fungi</taxon>
        <taxon>Dikarya</taxon>
        <taxon>Basidiomycota</taxon>
        <taxon>Agaricomycotina</taxon>
        <taxon>Agaricomycetes</taxon>
        <taxon>Polyporales</taxon>
        <taxon>Fibroporiaceae</taxon>
        <taxon>Fibroporia</taxon>
    </lineage>
</organism>
<comment type="subcellular location">
    <subcellularLocation>
        <location evidence="4">Peroxisome membrane</location>
    </subcellularLocation>
</comment>
<dbReference type="PANTHER" id="PTHR12652:SF25">
    <property type="entry name" value="MICROBODY (PEROXISOME) PROLIFERATION PROTEIN PEROXIN 11C (EUROFUNG)"/>
    <property type="match status" value="1"/>
</dbReference>
<dbReference type="GO" id="GO:0005778">
    <property type="term" value="C:peroxisomal membrane"/>
    <property type="evidence" value="ECO:0007669"/>
    <property type="project" value="UniProtKB-SubCell"/>
</dbReference>
<dbReference type="PANTHER" id="PTHR12652">
    <property type="entry name" value="PEROXISOMAL BIOGENESIS FACTOR 11"/>
    <property type="match status" value="1"/>
</dbReference>
<evidence type="ECO:0000313" key="6">
    <source>
        <dbReference type="EMBL" id="CCL99302.1"/>
    </source>
</evidence>
<dbReference type="HOGENOM" id="CLU_052213_3_0_1"/>
<reference evidence="6 7" key="1">
    <citation type="journal article" date="2012" name="Appl. Environ. Microbiol.">
        <title>Short-read sequencing for genomic analysis of the brown rot fungus Fibroporia radiculosa.</title>
        <authorList>
            <person name="Tang J.D."/>
            <person name="Perkins A.D."/>
            <person name="Sonstegard T.S."/>
            <person name="Schroeder S.G."/>
            <person name="Burgess S.C."/>
            <person name="Diehl S.V."/>
        </authorList>
    </citation>
    <scope>NUCLEOTIDE SEQUENCE [LARGE SCALE GENOMIC DNA]</scope>
    <source>
        <strain evidence="6 7">TFFH 294</strain>
    </source>
</reference>
<dbReference type="RefSeq" id="XP_012178585.1">
    <property type="nucleotide sequence ID" value="XM_012323195.1"/>
</dbReference>